<comment type="caution">
    <text evidence="1">The sequence shown here is derived from an EMBL/GenBank/DDBJ whole genome shotgun (WGS) entry which is preliminary data.</text>
</comment>
<name>A0ABV0NF12_9TELE</name>
<sequence>RFMNIPVLVTNLGLLEQQGYWKVSAPCSASGYSLTMKKHGCLYTHVGSDT</sequence>
<protein>
    <submittedName>
        <fullName evidence="1">Uncharacterized protein</fullName>
    </submittedName>
</protein>
<feature type="non-terminal residue" evidence="1">
    <location>
        <position position="1"/>
    </location>
</feature>
<evidence type="ECO:0000313" key="2">
    <source>
        <dbReference type="Proteomes" id="UP001476798"/>
    </source>
</evidence>
<dbReference type="Proteomes" id="UP001476798">
    <property type="component" value="Unassembled WGS sequence"/>
</dbReference>
<keyword evidence="2" id="KW-1185">Reference proteome</keyword>
<organism evidence="1 2">
    <name type="scientific">Goodea atripinnis</name>
    <dbReference type="NCBI Taxonomy" id="208336"/>
    <lineage>
        <taxon>Eukaryota</taxon>
        <taxon>Metazoa</taxon>
        <taxon>Chordata</taxon>
        <taxon>Craniata</taxon>
        <taxon>Vertebrata</taxon>
        <taxon>Euteleostomi</taxon>
        <taxon>Actinopterygii</taxon>
        <taxon>Neopterygii</taxon>
        <taxon>Teleostei</taxon>
        <taxon>Neoteleostei</taxon>
        <taxon>Acanthomorphata</taxon>
        <taxon>Ovalentaria</taxon>
        <taxon>Atherinomorphae</taxon>
        <taxon>Cyprinodontiformes</taxon>
        <taxon>Goodeidae</taxon>
        <taxon>Goodea</taxon>
    </lineage>
</organism>
<dbReference type="EMBL" id="JAHRIO010034927">
    <property type="protein sequence ID" value="MEQ2170000.1"/>
    <property type="molecule type" value="Genomic_DNA"/>
</dbReference>
<accession>A0ABV0NF12</accession>
<gene>
    <name evidence="1" type="ORF">GOODEAATRI_030705</name>
</gene>
<proteinExistence type="predicted"/>
<evidence type="ECO:0000313" key="1">
    <source>
        <dbReference type="EMBL" id="MEQ2170000.1"/>
    </source>
</evidence>
<reference evidence="1 2" key="1">
    <citation type="submission" date="2021-06" db="EMBL/GenBank/DDBJ databases">
        <authorList>
            <person name="Palmer J.M."/>
        </authorList>
    </citation>
    <scope>NUCLEOTIDE SEQUENCE [LARGE SCALE GENOMIC DNA]</scope>
    <source>
        <strain evidence="1 2">GA_2019</strain>
        <tissue evidence="1">Muscle</tissue>
    </source>
</reference>